<dbReference type="Pfam" id="PF04059">
    <property type="entry name" value="RRM_2"/>
    <property type="match status" value="1"/>
</dbReference>
<organism evidence="4 5">
    <name type="scientific">Cephalotus follicularis</name>
    <name type="common">Albany pitcher plant</name>
    <dbReference type="NCBI Taxonomy" id="3775"/>
    <lineage>
        <taxon>Eukaryota</taxon>
        <taxon>Viridiplantae</taxon>
        <taxon>Streptophyta</taxon>
        <taxon>Embryophyta</taxon>
        <taxon>Tracheophyta</taxon>
        <taxon>Spermatophyta</taxon>
        <taxon>Magnoliopsida</taxon>
        <taxon>eudicotyledons</taxon>
        <taxon>Gunneridae</taxon>
        <taxon>Pentapetalae</taxon>
        <taxon>rosids</taxon>
        <taxon>fabids</taxon>
        <taxon>Oxalidales</taxon>
        <taxon>Cephalotaceae</taxon>
        <taxon>Cephalotus</taxon>
    </lineage>
</organism>
<dbReference type="InterPro" id="IPR007201">
    <property type="entry name" value="Mei2-like_Rrm_C"/>
</dbReference>
<name>A0A1Q3C1X2_CEPFO</name>
<dbReference type="SUPFAM" id="SSF54928">
    <property type="entry name" value="RNA-binding domain, RBD"/>
    <property type="match status" value="1"/>
</dbReference>
<comment type="caution">
    <text evidence="4">The sequence shown here is derived from an EMBL/GenBank/DDBJ whole genome shotgun (WGS) entry which is preliminary data.</text>
</comment>
<dbReference type="InParanoid" id="A0A1Q3C1X2"/>
<gene>
    <name evidence="4" type="ORF">CFOL_v3_17632</name>
</gene>
<evidence type="ECO:0000256" key="2">
    <source>
        <dbReference type="SAM" id="MobiDB-lite"/>
    </source>
</evidence>
<dbReference type="InterPro" id="IPR035979">
    <property type="entry name" value="RBD_domain_sf"/>
</dbReference>
<feature type="compositionally biased region" description="Basic residues" evidence="2">
    <location>
        <begin position="163"/>
        <end position="175"/>
    </location>
</feature>
<keyword evidence="5" id="KW-1185">Reference proteome</keyword>
<dbReference type="AlphaFoldDB" id="A0A1Q3C1X2"/>
<feature type="compositionally biased region" description="Basic and acidic residues" evidence="2">
    <location>
        <begin position="140"/>
        <end position="152"/>
    </location>
</feature>
<dbReference type="Proteomes" id="UP000187406">
    <property type="component" value="Unassembled WGS sequence"/>
</dbReference>
<protein>
    <submittedName>
        <fullName evidence="4">RRM_2 domain-containing protein</fullName>
    </submittedName>
</protein>
<dbReference type="GO" id="GO:0003723">
    <property type="term" value="F:RNA binding"/>
    <property type="evidence" value="ECO:0007669"/>
    <property type="project" value="UniProtKB-UniRule"/>
</dbReference>
<evidence type="ECO:0000313" key="4">
    <source>
        <dbReference type="EMBL" id="GAV74151.1"/>
    </source>
</evidence>
<dbReference type="PROSITE" id="PS50102">
    <property type="entry name" value="RRM"/>
    <property type="match status" value="1"/>
</dbReference>
<dbReference type="InterPro" id="IPR012677">
    <property type="entry name" value="Nucleotide-bd_a/b_plait_sf"/>
</dbReference>
<reference evidence="5" key="1">
    <citation type="submission" date="2016-04" db="EMBL/GenBank/DDBJ databases">
        <title>Cephalotus genome sequencing.</title>
        <authorList>
            <person name="Fukushima K."/>
            <person name="Hasebe M."/>
            <person name="Fang X."/>
        </authorList>
    </citation>
    <scope>NUCLEOTIDE SEQUENCE [LARGE SCALE GENOMIC DNA]</scope>
    <source>
        <strain evidence="5">cv. St1</strain>
    </source>
</reference>
<feature type="domain" description="RRM" evidence="3">
    <location>
        <begin position="237"/>
        <end position="348"/>
    </location>
</feature>
<dbReference type="OrthoDB" id="417481at2759"/>
<evidence type="ECO:0000259" key="3">
    <source>
        <dbReference type="PROSITE" id="PS50102"/>
    </source>
</evidence>
<evidence type="ECO:0000313" key="5">
    <source>
        <dbReference type="Proteomes" id="UP000187406"/>
    </source>
</evidence>
<sequence length="392" mass="45044">MVAHSSYLSLYLSLSLFPHIYSSLFIVQVLLLKVFTNNMSIFIARSRTISSLNPHATEFRPNNTRNFYYPPFTHHCFQPHSPLRYYQLDPSLYYLLSASLSPHTQYQHCTNPYPTEPVQQHLDHHFQVSEPASPPPVVSEEPHLLHEPEAKPEVVTQKDNQRGAKRGFRSGSFRKRNSDGKEGFQGSQCHGYRQVRRGGESYCYRNVGAPSRYPRQQKSWRGCKQEVVPVQPDGDDTTVMIKNIPNKYSREQLLEFLDNHCTKENDEIANDQESNVSAFDFLYLPMDFDSGMNKGYAFVNFTDPKAVWKLHIATLNQAWPHYCQSHKRCEIASARLQGKEELVKHFKGMVFPCEAYQPVSFSPARDGSKELVNQSNVGVIKGNWQAQKSNHI</sequence>
<keyword evidence="1" id="KW-0694">RNA-binding</keyword>
<dbReference type="EMBL" id="BDDD01001191">
    <property type="protein sequence ID" value="GAV74151.1"/>
    <property type="molecule type" value="Genomic_DNA"/>
</dbReference>
<dbReference type="Gene3D" id="3.30.70.330">
    <property type="match status" value="1"/>
</dbReference>
<accession>A0A1Q3C1X2</accession>
<dbReference type="STRING" id="3775.A0A1Q3C1X2"/>
<proteinExistence type="predicted"/>
<feature type="region of interest" description="Disordered" evidence="2">
    <location>
        <begin position="130"/>
        <end position="188"/>
    </location>
</feature>
<dbReference type="InterPro" id="IPR000504">
    <property type="entry name" value="RRM_dom"/>
</dbReference>
<evidence type="ECO:0000256" key="1">
    <source>
        <dbReference type="PROSITE-ProRule" id="PRU00176"/>
    </source>
</evidence>